<feature type="domain" description="Putative zinc-finger" evidence="4">
    <location>
        <begin position="16"/>
        <end position="44"/>
    </location>
</feature>
<accession>A0A949JGX0</accession>
<protein>
    <submittedName>
        <fullName evidence="5">Zf-HC2 domain-containing protein</fullName>
    </submittedName>
</protein>
<dbReference type="Pfam" id="PF13490">
    <property type="entry name" value="zf-HC2"/>
    <property type="match status" value="1"/>
</dbReference>
<keyword evidence="1" id="KW-0805">Transcription regulation</keyword>
<evidence type="ECO:0000313" key="5">
    <source>
        <dbReference type="EMBL" id="MBU7599232.1"/>
    </source>
</evidence>
<gene>
    <name evidence="5" type="ORF">JGS22_016835</name>
</gene>
<dbReference type="Gene3D" id="1.10.10.1320">
    <property type="entry name" value="Anti-sigma factor, zinc-finger domain"/>
    <property type="match status" value="1"/>
</dbReference>
<name>A0A949JGX0_9ACTN</name>
<feature type="region of interest" description="Disordered" evidence="3">
    <location>
        <begin position="162"/>
        <end position="214"/>
    </location>
</feature>
<dbReference type="InterPro" id="IPR027383">
    <property type="entry name" value="Znf_put"/>
</dbReference>
<comment type="caution">
    <text evidence="5">The sequence shown here is derived from an EMBL/GenBank/DDBJ whole genome shotgun (WGS) entry which is preliminary data.</text>
</comment>
<dbReference type="InterPro" id="IPR041916">
    <property type="entry name" value="Anti_sigma_zinc_sf"/>
</dbReference>
<organism evidence="5 6">
    <name type="scientific">Streptomyces tardus</name>
    <dbReference type="NCBI Taxonomy" id="2780544"/>
    <lineage>
        <taxon>Bacteria</taxon>
        <taxon>Bacillati</taxon>
        <taxon>Actinomycetota</taxon>
        <taxon>Actinomycetes</taxon>
        <taxon>Kitasatosporales</taxon>
        <taxon>Streptomycetaceae</taxon>
        <taxon>Streptomyces</taxon>
    </lineage>
</organism>
<sequence length="309" mass="30978">MSGPAEPTPVELHLGDRLAALIDGELSDEPRERVLAHLVTCPDCKAEADAQRRVKSVCAGSAPPPLSDGLLARLQGLPGAGREGPVDYFGPGASGGLSIHYPLTPDAGHHSPLSGGGVLDSPRGFRTHRPSEMERTARGRRFAFAAAGAVSLAAVALGGVVSSGQSTAGSPTTAAPARVPAAGVERGERRGESGVTERAAGPYAQPTTHSSPLSALRERAGWATGSRVQEIYAPGLGPLAAGRASLPLLSPPLALAAAQRGVPVTAADAPSGRSGARPYAMPSANGSPAGPQPPGPLADRSGAPPASYP</sequence>
<evidence type="ECO:0000256" key="1">
    <source>
        <dbReference type="ARBA" id="ARBA00023015"/>
    </source>
</evidence>
<dbReference type="EMBL" id="JAELVF020000001">
    <property type="protein sequence ID" value="MBU7599232.1"/>
    <property type="molecule type" value="Genomic_DNA"/>
</dbReference>
<dbReference type="Proteomes" id="UP000694501">
    <property type="component" value="Unassembled WGS sequence"/>
</dbReference>
<feature type="compositionally biased region" description="Low complexity" evidence="3">
    <location>
        <begin position="162"/>
        <end position="184"/>
    </location>
</feature>
<dbReference type="RefSeq" id="WP_211042559.1">
    <property type="nucleotide sequence ID" value="NZ_JAELVF020000001.1"/>
</dbReference>
<keyword evidence="6" id="KW-1185">Reference proteome</keyword>
<feature type="region of interest" description="Disordered" evidence="3">
    <location>
        <begin position="258"/>
        <end position="309"/>
    </location>
</feature>
<evidence type="ECO:0000256" key="3">
    <source>
        <dbReference type="SAM" id="MobiDB-lite"/>
    </source>
</evidence>
<evidence type="ECO:0000259" key="4">
    <source>
        <dbReference type="Pfam" id="PF13490"/>
    </source>
</evidence>
<evidence type="ECO:0000313" key="6">
    <source>
        <dbReference type="Proteomes" id="UP000694501"/>
    </source>
</evidence>
<dbReference type="AlphaFoldDB" id="A0A949JGX0"/>
<keyword evidence="2" id="KW-0804">Transcription</keyword>
<evidence type="ECO:0000256" key="2">
    <source>
        <dbReference type="ARBA" id="ARBA00023163"/>
    </source>
</evidence>
<proteinExistence type="predicted"/>
<reference evidence="5" key="1">
    <citation type="submission" date="2021-06" db="EMBL/GenBank/DDBJ databases">
        <title>Sequencing of actinobacteria type strains.</title>
        <authorList>
            <person name="Nguyen G.-S."/>
            <person name="Wentzel A."/>
        </authorList>
    </citation>
    <scope>NUCLEOTIDE SEQUENCE</scope>
    <source>
        <strain evidence="5">P38-E01</strain>
    </source>
</reference>